<dbReference type="PaxDb" id="190192-MK0373"/>
<organism evidence="4 5">
    <name type="scientific">Methanopyrus kandleri (strain AV19 / DSM 6324 / JCM 9639 / NBRC 100938)</name>
    <dbReference type="NCBI Taxonomy" id="190192"/>
    <lineage>
        <taxon>Archaea</taxon>
        <taxon>Methanobacteriati</taxon>
        <taxon>Methanobacteriota</taxon>
        <taxon>Methanomada group</taxon>
        <taxon>Methanopyri</taxon>
        <taxon>Methanopyrales</taxon>
        <taxon>Methanopyraceae</taxon>
        <taxon>Methanopyrus</taxon>
    </lineage>
</organism>
<dbReference type="Gene3D" id="3.40.50.300">
    <property type="entry name" value="P-loop containing nucleotide triphosphate hydrolases"/>
    <property type="match status" value="1"/>
</dbReference>
<evidence type="ECO:0000256" key="2">
    <source>
        <dbReference type="ARBA" id="ARBA00023134"/>
    </source>
</evidence>
<dbReference type="Gene3D" id="3.10.20.30">
    <property type="match status" value="1"/>
</dbReference>
<keyword evidence="2" id="KW-0342">GTP-binding</keyword>
<dbReference type="FunFam" id="1.10.8.470:FF:000001">
    <property type="entry name" value="GTP-binding protein homolog"/>
    <property type="match status" value="1"/>
</dbReference>
<evidence type="ECO:0000313" key="4">
    <source>
        <dbReference type="EMBL" id="AAM01588.1"/>
    </source>
</evidence>
<dbReference type="InterPro" id="IPR013646">
    <property type="entry name" value="YGR210-like_G4"/>
</dbReference>
<evidence type="ECO:0000259" key="3">
    <source>
        <dbReference type="PROSITE" id="PS51710"/>
    </source>
</evidence>
<dbReference type="FunCoup" id="Q8TYC9">
    <property type="interactions" value="169"/>
</dbReference>
<dbReference type="Pfam" id="PF08438">
    <property type="entry name" value="YGR210-like_G4"/>
    <property type="match status" value="1"/>
</dbReference>
<dbReference type="PATRIC" id="fig|190192.8.peg.398"/>
<dbReference type="SMR" id="Q8TYC9"/>
<dbReference type="Gene3D" id="1.10.8.470">
    <property type="match status" value="1"/>
</dbReference>
<dbReference type="InterPro" id="IPR012676">
    <property type="entry name" value="TGS-like"/>
</dbReference>
<dbReference type="GO" id="GO:0005737">
    <property type="term" value="C:cytoplasm"/>
    <property type="evidence" value="ECO:0007669"/>
    <property type="project" value="TreeGrafter"/>
</dbReference>
<dbReference type="InterPro" id="IPR006073">
    <property type="entry name" value="GTP-bd"/>
</dbReference>
<dbReference type="GeneID" id="1477676"/>
<dbReference type="Pfam" id="PF02824">
    <property type="entry name" value="TGS"/>
    <property type="match status" value="1"/>
</dbReference>
<dbReference type="SUPFAM" id="SSF52540">
    <property type="entry name" value="P-loop containing nucleoside triphosphate hydrolases"/>
    <property type="match status" value="1"/>
</dbReference>
<dbReference type="InterPro" id="IPR027417">
    <property type="entry name" value="P-loop_NTPase"/>
</dbReference>
<dbReference type="NCBIfam" id="NF007171">
    <property type="entry name" value="PRK09602.1"/>
    <property type="match status" value="1"/>
</dbReference>
<dbReference type="InParanoid" id="Q8TYC9"/>
<dbReference type="CDD" id="cd01899">
    <property type="entry name" value="Ygr210"/>
    <property type="match status" value="1"/>
</dbReference>
<feature type="domain" description="OBG-type G" evidence="3">
    <location>
        <begin position="3"/>
        <end position="271"/>
    </location>
</feature>
<dbReference type="PRINTS" id="PR00326">
    <property type="entry name" value="GTP1OBG"/>
</dbReference>
<dbReference type="RefSeq" id="WP_011018743.1">
    <property type="nucleotide sequence ID" value="NC_003551.1"/>
</dbReference>
<dbReference type="EMBL" id="AE009439">
    <property type="protein sequence ID" value="AAM01588.1"/>
    <property type="molecule type" value="Genomic_DNA"/>
</dbReference>
<dbReference type="Proteomes" id="UP000001826">
    <property type="component" value="Chromosome"/>
</dbReference>
<dbReference type="SUPFAM" id="SSF81271">
    <property type="entry name" value="TGS-like"/>
    <property type="match status" value="1"/>
</dbReference>
<gene>
    <name evidence="4" type="ordered locus">MK0373</name>
</gene>
<name>Q8TYC9_METKA</name>
<dbReference type="KEGG" id="mka:MK0373"/>
<dbReference type="EnsemblBacteria" id="AAM01588">
    <property type="protein sequence ID" value="AAM01588"/>
    <property type="gene ID" value="MK0373"/>
</dbReference>
<keyword evidence="1" id="KW-0547">Nucleotide-binding</keyword>
<evidence type="ECO:0000313" key="5">
    <source>
        <dbReference type="Proteomes" id="UP000001826"/>
    </source>
</evidence>
<keyword evidence="5" id="KW-1185">Reference proteome</keyword>
<dbReference type="AlphaFoldDB" id="Q8TYC9"/>
<dbReference type="CDD" id="cd01669">
    <property type="entry name" value="TGS_MJ1332_like"/>
    <property type="match status" value="1"/>
</dbReference>
<evidence type="ECO:0000256" key="1">
    <source>
        <dbReference type="ARBA" id="ARBA00022741"/>
    </source>
</evidence>
<accession>Q8TYC9</accession>
<dbReference type="PROSITE" id="PS51710">
    <property type="entry name" value="G_OBG"/>
    <property type="match status" value="1"/>
</dbReference>
<dbReference type="InterPro" id="IPR004095">
    <property type="entry name" value="TGS"/>
</dbReference>
<dbReference type="STRING" id="190192.MK0373"/>
<dbReference type="Pfam" id="PF01926">
    <property type="entry name" value="MMR_HSR1"/>
    <property type="match status" value="1"/>
</dbReference>
<dbReference type="PANTHER" id="PTHR23305">
    <property type="entry name" value="OBG GTPASE FAMILY"/>
    <property type="match status" value="1"/>
</dbReference>
<protein>
    <submittedName>
        <fullName evidence="4">Predicted GTPase, probable translation factor</fullName>
    </submittedName>
</protein>
<dbReference type="InterPro" id="IPR012675">
    <property type="entry name" value="Beta-grasp_dom_sf"/>
</dbReference>
<dbReference type="GO" id="GO:0005525">
    <property type="term" value="F:GTP binding"/>
    <property type="evidence" value="ECO:0007669"/>
    <property type="project" value="UniProtKB-KW"/>
</dbReference>
<dbReference type="PANTHER" id="PTHR23305:SF1">
    <property type="entry name" value="OBG-TYPE G DOMAIN-CONTAINING PROTEIN"/>
    <property type="match status" value="1"/>
</dbReference>
<reference evidence="4 5" key="1">
    <citation type="journal article" date="2002" name="Proc. Natl. Acad. Sci. U.S.A.">
        <title>The complete genome of hyperthermophile Methanopyrus kandleri AV19 and monophyly of archaeal methanogens.</title>
        <authorList>
            <person name="Slesarev A.I."/>
            <person name="Mezhevaya K.V."/>
            <person name="Makarova K.S."/>
            <person name="Polushin N.N."/>
            <person name="Shcherbinina O.V."/>
            <person name="Shakhova V.V."/>
            <person name="Belova G.I."/>
            <person name="Aravind L."/>
            <person name="Natale D.A."/>
            <person name="Rogozin I.B."/>
            <person name="Tatusov R.L."/>
            <person name="Wolf Y.I."/>
            <person name="Stetter K.O."/>
            <person name="Malykh A.G."/>
            <person name="Koonin E.V."/>
            <person name="Kozyavkin S.A."/>
        </authorList>
    </citation>
    <scope>NUCLEOTIDE SEQUENCE [LARGE SCALE GENOMIC DNA]</scope>
    <source>
        <strain evidence="5">AV19 / DSM 6324 / JCM 9639 / NBRC 100938</strain>
    </source>
</reference>
<sequence length="402" mass="44508">MGVQVGIVGKPNVGKSTFFAAATLSPVETADYPFTTVDPNQGVAHVRTECPCKAFGVECQPRNSSCIDGNRFVPVELIDVAGLVPGAHEGRGLGNKFLDDLRQASVLIHVVDVSGSTDEEGRPCDPGTREPAEDVRFLERELDEWIAGILRRDWDRTAKRASLEKIPAAEVLRERLAGIGVSASDVESAMERAEVPSDLTKWSDEDIRRFAREVRRVNKPMVIAANKIDVECAEENLKRLEEEVEYPVVPTCAEAELALRRAADQGLIRYLPGDSDFEILQEEKLSDEQLQALEFIREKVLKRWGSTGVQEALNRAVFDVAKMIVVYPVENENKLSDSEGRVLPDALLLPEGTMVRELAYNIHTEIGESFNRAILVKPDGSREVVGEDHELEHGDVVKIQTS</sequence>
<dbReference type="HOGENOM" id="CLU_037276_1_0_2"/>
<dbReference type="InterPro" id="IPR031167">
    <property type="entry name" value="G_OBG"/>
</dbReference>
<proteinExistence type="predicted"/>
<dbReference type="GO" id="GO:0016887">
    <property type="term" value="F:ATP hydrolysis activity"/>
    <property type="evidence" value="ECO:0007669"/>
    <property type="project" value="TreeGrafter"/>
</dbReference>